<dbReference type="EMBL" id="JAMZEJ010000006">
    <property type="protein sequence ID" value="MCQ8241231.1"/>
    <property type="molecule type" value="Genomic_DNA"/>
</dbReference>
<comment type="caution">
    <text evidence="1">The sequence shown here is derived from an EMBL/GenBank/DDBJ whole genome shotgun (WGS) entry which is preliminary data.</text>
</comment>
<dbReference type="PIRSF" id="PIRSF029730">
    <property type="entry name" value="UCP029730"/>
    <property type="match status" value="1"/>
</dbReference>
<dbReference type="Pfam" id="PF05013">
    <property type="entry name" value="FGase"/>
    <property type="match status" value="1"/>
</dbReference>
<dbReference type="SUPFAM" id="SSF53187">
    <property type="entry name" value="Zn-dependent exopeptidases"/>
    <property type="match status" value="1"/>
</dbReference>
<organism evidence="1 2">
    <name type="scientific">Rhizosaccharibacter radicis</name>
    <dbReference type="NCBI Taxonomy" id="2782605"/>
    <lineage>
        <taxon>Bacteria</taxon>
        <taxon>Pseudomonadati</taxon>
        <taxon>Pseudomonadota</taxon>
        <taxon>Alphaproteobacteria</taxon>
        <taxon>Acetobacterales</taxon>
        <taxon>Acetobacteraceae</taxon>
        <taxon>Rhizosaccharibacter</taxon>
    </lineage>
</organism>
<dbReference type="Gene3D" id="3.40.630.40">
    <property type="entry name" value="Zn-dependent exopeptidases"/>
    <property type="match status" value="1"/>
</dbReference>
<dbReference type="InterPro" id="IPR007709">
    <property type="entry name" value="N-FG_amidohydro"/>
</dbReference>
<evidence type="ECO:0000313" key="2">
    <source>
        <dbReference type="Proteomes" id="UP001524547"/>
    </source>
</evidence>
<protein>
    <submittedName>
        <fullName evidence="1">N-formylglutamate amidohydrolase</fullName>
    </submittedName>
</protein>
<gene>
    <name evidence="1" type="ORF">NFI88_10305</name>
</gene>
<sequence length="290" mass="31393">MADGATEERIGVNGSLLGERDPAPVELIRGEGSSRILLVVDHAGRAVPQALGDLGVAPPDFERHIAWDIGAMGVTRRLGQALDATIVAQRYSRLVIDCNRTPGHPTSIAPISDGTAVPANTAPGAAGAARRVREIFDPYHREIGRQLDRIAGRGERPVLVAMHSFTPVMRGVARPWHAGVLFNHQPHLGHILLRLLEAEGDLVVGENEPYALSDLDDYTVPLHGERRGIPHVELEIRQDLIADEDGQAAWADRLARLLPRALEQLDVEEQSGIVPALARTLGAGIPDRNR</sequence>
<name>A0ABT1VY30_9PROT</name>
<proteinExistence type="predicted"/>
<dbReference type="RefSeq" id="WP_422919982.1">
    <property type="nucleotide sequence ID" value="NZ_JAMZEJ010000006.1"/>
</dbReference>
<dbReference type="InterPro" id="IPR011227">
    <property type="entry name" value="UCP029730"/>
</dbReference>
<evidence type="ECO:0000313" key="1">
    <source>
        <dbReference type="EMBL" id="MCQ8241231.1"/>
    </source>
</evidence>
<reference evidence="1 2" key="1">
    <citation type="submission" date="2022-06" db="EMBL/GenBank/DDBJ databases">
        <title>Rhizosaccharibacter gen. nov. sp. nov. KSS12, endophytic bacteria isolated from sugarcane.</title>
        <authorList>
            <person name="Pitiwittayakul N."/>
        </authorList>
    </citation>
    <scope>NUCLEOTIDE SEQUENCE [LARGE SCALE GENOMIC DNA]</scope>
    <source>
        <strain evidence="1 2">KSS12</strain>
    </source>
</reference>
<accession>A0ABT1VY30</accession>
<dbReference type="Proteomes" id="UP001524547">
    <property type="component" value="Unassembled WGS sequence"/>
</dbReference>
<keyword evidence="2" id="KW-1185">Reference proteome</keyword>